<dbReference type="InterPro" id="IPR001214">
    <property type="entry name" value="SET_dom"/>
</dbReference>
<reference evidence="2" key="1">
    <citation type="journal article" date="2020" name="Cell">
        <title>Large-Scale Comparative Analyses of Tick Genomes Elucidate Their Genetic Diversity and Vector Capacities.</title>
        <authorList>
            <consortium name="Tick Genome and Microbiome Consortium (TIGMIC)"/>
            <person name="Jia N."/>
            <person name="Wang J."/>
            <person name="Shi W."/>
            <person name="Du L."/>
            <person name="Sun Y."/>
            <person name="Zhan W."/>
            <person name="Jiang J.F."/>
            <person name="Wang Q."/>
            <person name="Zhang B."/>
            <person name="Ji P."/>
            <person name="Bell-Sakyi L."/>
            <person name="Cui X.M."/>
            <person name="Yuan T.T."/>
            <person name="Jiang B.G."/>
            <person name="Yang W.F."/>
            <person name="Lam T.T."/>
            <person name="Chang Q.C."/>
            <person name="Ding S.J."/>
            <person name="Wang X.J."/>
            <person name="Zhu J.G."/>
            <person name="Ruan X.D."/>
            <person name="Zhao L."/>
            <person name="Wei J.T."/>
            <person name="Ye R.Z."/>
            <person name="Que T.C."/>
            <person name="Du C.H."/>
            <person name="Zhou Y.H."/>
            <person name="Cheng J.X."/>
            <person name="Dai P.F."/>
            <person name="Guo W.B."/>
            <person name="Han X.H."/>
            <person name="Huang E.J."/>
            <person name="Li L.F."/>
            <person name="Wei W."/>
            <person name="Gao Y.C."/>
            <person name="Liu J.Z."/>
            <person name="Shao H.Z."/>
            <person name="Wang X."/>
            <person name="Wang C.C."/>
            <person name="Yang T.C."/>
            <person name="Huo Q.B."/>
            <person name="Li W."/>
            <person name="Chen H.Y."/>
            <person name="Chen S.E."/>
            <person name="Zhou L.G."/>
            <person name="Ni X.B."/>
            <person name="Tian J.H."/>
            <person name="Sheng Y."/>
            <person name="Liu T."/>
            <person name="Pan Y.S."/>
            <person name="Xia L.Y."/>
            <person name="Li J."/>
            <person name="Zhao F."/>
            <person name="Cao W.C."/>
        </authorList>
    </citation>
    <scope>NUCLEOTIDE SEQUENCE</scope>
    <source>
        <strain evidence="2">Rmic-2018</strain>
    </source>
</reference>
<comment type="caution">
    <text evidence="2">The sequence shown here is derived from an EMBL/GenBank/DDBJ whole genome shotgun (WGS) entry which is preliminary data.</text>
</comment>
<dbReference type="VEuPathDB" id="VectorBase:LOC119183876"/>
<sequence>MGRPADPRSDRQAIDGGRVCFLVDGADTMMPSWMTYVQCARHEQEQNLDMLLLPEGSLYYRVTKCRRKYLRQFKDVRRHGRPIFYTSETWANAGHTVSRGWVDKTSTEHAKKANLTTGLPNPSGKEGRLIITHCGNEDGFITAAGEVFRATKGTGDYHDEMDGANL</sequence>
<feature type="domain" description="SET" evidence="1">
    <location>
        <begin position="15"/>
        <end position="64"/>
    </location>
</feature>
<accession>A0A9J6EIV0</accession>
<dbReference type="Gene3D" id="2.170.270.10">
    <property type="entry name" value="SET domain"/>
    <property type="match status" value="1"/>
</dbReference>
<protein>
    <recommendedName>
        <fullName evidence="1">SET domain-containing protein</fullName>
    </recommendedName>
</protein>
<organism evidence="2 3">
    <name type="scientific">Rhipicephalus microplus</name>
    <name type="common">Cattle tick</name>
    <name type="synonym">Boophilus microplus</name>
    <dbReference type="NCBI Taxonomy" id="6941"/>
    <lineage>
        <taxon>Eukaryota</taxon>
        <taxon>Metazoa</taxon>
        <taxon>Ecdysozoa</taxon>
        <taxon>Arthropoda</taxon>
        <taxon>Chelicerata</taxon>
        <taxon>Arachnida</taxon>
        <taxon>Acari</taxon>
        <taxon>Parasitiformes</taxon>
        <taxon>Ixodida</taxon>
        <taxon>Ixodoidea</taxon>
        <taxon>Ixodidae</taxon>
        <taxon>Rhipicephalinae</taxon>
        <taxon>Rhipicephalus</taxon>
        <taxon>Boophilus</taxon>
    </lineage>
</organism>
<dbReference type="PANTHER" id="PTHR33939:SF1">
    <property type="entry name" value="DUF4371 DOMAIN-CONTAINING PROTEIN"/>
    <property type="match status" value="1"/>
</dbReference>
<dbReference type="EMBL" id="JABSTU010000004">
    <property type="protein sequence ID" value="KAH8034258.1"/>
    <property type="molecule type" value="Genomic_DNA"/>
</dbReference>
<dbReference type="AlphaFoldDB" id="A0A9J6EIV0"/>
<evidence type="ECO:0000313" key="2">
    <source>
        <dbReference type="EMBL" id="KAH8034258.1"/>
    </source>
</evidence>
<name>A0A9J6EIV0_RHIMP</name>
<dbReference type="Proteomes" id="UP000821866">
    <property type="component" value="Chromosome 2"/>
</dbReference>
<dbReference type="VEuPathDB" id="VectorBase:LOC119161767"/>
<dbReference type="PANTHER" id="PTHR33939">
    <property type="entry name" value="PROTEIN CBG22215"/>
    <property type="match status" value="1"/>
</dbReference>
<dbReference type="Pfam" id="PF21549">
    <property type="entry name" value="PRDM2_PR"/>
    <property type="match status" value="1"/>
</dbReference>
<keyword evidence="3" id="KW-1185">Reference proteome</keyword>
<evidence type="ECO:0000313" key="3">
    <source>
        <dbReference type="Proteomes" id="UP000821866"/>
    </source>
</evidence>
<evidence type="ECO:0000259" key="1">
    <source>
        <dbReference type="Pfam" id="PF21549"/>
    </source>
</evidence>
<dbReference type="InterPro" id="IPR046341">
    <property type="entry name" value="SET_dom_sf"/>
</dbReference>
<reference evidence="2" key="2">
    <citation type="submission" date="2021-09" db="EMBL/GenBank/DDBJ databases">
        <authorList>
            <person name="Jia N."/>
            <person name="Wang J."/>
            <person name="Shi W."/>
            <person name="Du L."/>
            <person name="Sun Y."/>
            <person name="Zhan W."/>
            <person name="Jiang J."/>
            <person name="Wang Q."/>
            <person name="Zhang B."/>
            <person name="Ji P."/>
            <person name="Sakyi L.B."/>
            <person name="Cui X."/>
            <person name="Yuan T."/>
            <person name="Jiang B."/>
            <person name="Yang W."/>
            <person name="Lam T.T.-Y."/>
            <person name="Chang Q."/>
            <person name="Ding S."/>
            <person name="Wang X."/>
            <person name="Zhu J."/>
            <person name="Ruan X."/>
            <person name="Zhao L."/>
            <person name="Wei J."/>
            <person name="Que T."/>
            <person name="Du C."/>
            <person name="Cheng J."/>
            <person name="Dai P."/>
            <person name="Han X."/>
            <person name="Huang E."/>
            <person name="Gao Y."/>
            <person name="Liu J."/>
            <person name="Shao H."/>
            <person name="Ye R."/>
            <person name="Li L."/>
            <person name="Wei W."/>
            <person name="Wang X."/>
            <person name="Wang C."/>
            <person name="Huo Q."/>
            <person name="Li W."/>
            <person name="Guo W."/>
            <person name="Chen H."/>
            <person name="Chen S."/>
            <person name="Zhou L."/>
            <person name="Zhou L."/>
            <person name="Ni X."/>
            <person name="Tian J."/>
            <person name="Zhou Y."/>
            <person name="Sheng Y."/>
            <person name="Liu T."/>
            <person name="Pan Y."/>
            <person name="Xia L."/>
            <person name="Li J."/>
            <person name="Zhao F."/>
            <person name="Cao W."/>
        </authorList>
    </citation>
    <scope>NUCLEOTIDE SEQUENCE</scope>
    <source>
        <strain evidence="2">Rmic-2018</strain>
        <tissue evidence="2">Larvae</tissue>
    </source>
</reference>
<dbReference type="GO" id="GO:0008757">
    <property type="term" value="F:S-adenosylmethionine-dependent methyltransferase activity"/>
    <property type="evidence" value="ECO:0007669"/>
    <property type="project" value="UniProtKB-ARBA"/>
</dbReference>
<dbReference type="GO" id="GO:0008170">
    <property type="term" value="F:N-methyltransferase activity"/>
    <property type="evidence" value="ECO:0007669"/>
    <property type="project" value="UniProtKB-ARBA"/>
</dbReference>
<dbReference type="GO" id="GO:0008276">
    <property type="term" value="F:protein methyltransferase activity"/>
    <property type="evidence" value="ECO:0007669"/>
    <property type="project" value="UniProtKB-ARBA"/>
</dbReference>
<gene>
    <name evidence="2" type="ORF">HPB51_022084</name>
</gene>
<proteinExistence type="predicted"/>